<organism evidence="1 2">
    <name type="scientific">Crotalaria pallida</name>
    <name type="common">Smooth rattlebox</name>
    <name type="synonym">Crotalaria striata</name>
    <dbReference type="NCBI Taxonomy" id="3830"/>
    <lineage>
        <taxon>Eukaryota</taxon>
        <taxon>Viridiplantae</taxon>
        <taxon>Streptophyta</taxon>
        <taxon>Embryophyta</taxon>
        <taxon>Tracheophyta</taxon>
        <taxon>Spermatophyta</taxon>
        <taxon>Magnoliopsida</taxon>
        <taxon>eudicotyledons</taxon>
        <taxon>Gunneridae</taxon>
        <taxon>Pentapetalae</taxon>
        <taxon>rosids</taxon>
        <taxon>fabids</taxon>
        <taxon>Fabales</taxon>
        <taxon>Fabaceae</taxon>
        <taxon>Papilionoideae</taxon>
        <taxon>50 kb inversion clade</taxon>
        <taxon>genistoids sensu lato</taxon>
        <taxon>core genistoids</taxon>
        <taxon>Crotalarieae</taxon>
        <taxon>Crotalaria</taxon>
    </lineage>
</organism>
<name>A0AAN9FHQ5_CROPI</name>
<accession>A0AAN9FHQ5</accession>
<dbReference type="EMBL" id="JAYWIO010000003">
    <property type="protein sequence ID" value="KAK7276035.1"/>
    <property type="molecule type" value="Genomic_DNA"/>
</dbReference>
<gene>
    <name evidence="1" type="ORF">RIF29_17166</name>
</gene>
<keyword evidence="2" id="KW-1185">Reference proteome</keyword>
<reference evidence="1 2" key="1">
    <citation type="submission" date="2024-01" db="EMBL/GenBank/DDBJ databases">
        <title>The genomes of 5 underutilized Papilionoideae crops provide insights into root nodulation and disease resistanc.</title>
        <authorList>
            <person name="Yuan L."/>
        </authorList>
    </citation>
    <scope>NUCLEOTIDE SEQUENCE [LARGE SCALE GENOMIC DNA]</scope>
    <source>
        <strain evidence="1">ZHUSHIDOU_FW_LH</strain>
        <tissue evidence="1">Leaf</tissue>
    </source>
</reference>
<evidence type="ECO:0000313" key="1">
    <source>
        <dbReference type="EMBL" id="KAK7276035.1"/>
    </source>
</evidence>
<sequence length="73" mass="8616">MHKIIYGFDGHQKKSYELYDFGQWPTDPWAVLYLCCDVTVETSRGWFSPFHVKELITSLDHGHVKVELFIKRA</sequence>
<proteinExistence type="predicted"/>
<evidence type="ECO:0000313" key="2">
    <source>
        <dbReference type="Proteomes" id="UP001372338"/>
    </source>
</evidence>
<protein>
    <submittedName>
        <fullName evidence="1">Uncharacterized protein</fullName>
    </submittedName>
</protein>
<comment type="caution">
    <text evidence="1">The sequence shown here is derived from an EMBL/GenBank/DDBJ whole genome shotgun (WGS) entry which is preliminary data.</text>
</comment>
<dbReference type="AlphaFoldDB" id="A0AAN9FHQ5"/>
<dbReference type="Proteomes" id="UP001372338">
    <property type="component" value="Unassembled WGS sequence"/>
</dbReference>